<protein>
    <submittedName>
        <fullName evidence="1">Protein FAM178A</fullName>
    </submittedName>
</protein>
<keyword evidence="2" id="KW-1185">Reference proteome</keyword>
<dbReference type="AlphaFoldDB" id="A0A4D9EAZ3"/>
<name>A0A4D9EAZ3_9SAUR</name>
<accession>A0A4D9EAZ3</accession>
<evidence type="ECO:0000313" key="2">
    <source>
        <dbReference type="Proteomes" id="UP000297703"/>
    </source>
</evidence>
<evidence type="ECO:0000313" key="1">
    <source>
        <dbReference type="EMBL" id="TFK07809.1"/>
    </source>
</evidence>
<dbReference type="Proteomes" id="UP000297703">
    <property type="component" value="Unassembled WGS sequence"/>
</dbReference>
<proteinExistence type="predicted"/>
<dbReference type="EMBL" id="QXTE01000078">
    <property type="protein sequence ID" value="TFK07809.1"/>
    <property type="molecule type" value="Genomic_DNA"/>
</dbReference>
<comment type="caution">
    <text evidence="1">The sequence shown here is derived from an EMBL/GenBank/DDBJ whole genome shotgun (WGS) entry which is preliminary data.</text>
</comment>
<organism evidence="1 2">
    <name type="scientific">Platysternon megacephalum</name>
    <name type="common">big-headed turtle</name>
    <dbReference type="NCBI Taxonomy" id="55544"/>
    <lineage>
        <taxon>Eukaryota</taxon>
        <taxon>Metazoa</taxon>
        <taxon>Chordata</taxon>
        <taxon>Craniata</taxon>
        <taxon>Vertebrata</taxon>
        <taxon>Euteleostomi</taxon>
        <taxon>Archelosauria</taxon>
        <taxon>Testudinata</taxon>
        <taxon>Testudines</taxon>
        <taxon>Cryptodira</taxon>
        <taxon>Durocryptodira</taxon>
        <taxon>Testudinoidea</taxon>
        <taxon>Platysternidae</taxon>
        <taxon>Platysternon</taxon>
    </lineage>
</organism>
<gene>
    <name evidence="1" type="ORF">DR999_PMT09321</name>
</gene>
<reference evidence="1 2" key="1">
    <citation type="submission" date="2019-04" db="EMBL/GenBank/DDBJ databases">
        <title>Draft genome of the big-headed turtle Platysternon megacephalum.</title>
        <authorList>
            <person name="Gong S."/>
        </authorList>
    </citation>
    <scope>NUCLEOTIDE SEQUENCE [LARGE SCALE GENOMIC DNA]</scope>
    <source>
        <strain evidence="1">DO16091913</strain>
        <tissue evidence="1">Muscle</tissue>
    </source>
</reference>
<sequence>MSVNGDQMEDITAFTGENAMRCSQPPQLCQCSSALNYITCFDFKLTSPALSKQGKLDFLNPPQPSSPTPHIANVAQPKPAVPQDRLICSFASVPFSWPVGSPATLIPLYISDNKSPSEPHYSSPKSLLSKVNGYNIEQAPG</sequence>
<reference evidence="1 2" key="2">
    <citation type="submission" date="2019-04" db="EMBL/GenBank/DDBJ databases">
        <title>The genome sequence of big-headed turtle.</title>
        <authorList>
            <person name="Gong S."/>
        </authorList>
    </citation>
    <scope>NUCLEOTIDE SEQUENCE [LARGE SCALE GENOMIC DNA]</scope>
    <source>
        <strain evidence="1">DO16091913</strain>
        <tissue evidence="1">Muscle</tissue>
    </source>
</reference>